<feature type="compositionally biased region" description="Polar residues" evidence="1">
    <location>
        <begin position="129"/>
        <end position="158"/>
    </location>
</feature>
<reference evidence="3" key="1">
    <citation type="submission" date="2022-11" db="EMBL/GenBank/DDBJ databases">
        <title>Genome Sequence of Cubamyces cubensis.</title>
        <authorList>
            <person name="Buettner E."/>
        </authorList>
    </citation>
    <scope>NUCLEOTIDE SEQUENCE</scope>
    <source>
        <strain evidence="3">MPL-01</strain>
    </source>
</reference>
<protein>
    <recommendedName>
        <fullName evidence="2">SAP domain-containing protein</fullName>
    </recommendedName>
</protein>
<feature type="region of interest" description="Disordered" evidence="1">
    <location>
        <begin position="216"/>
        <end position="268"/>
    </location>
</feature>
<evidence type="ECO:0000313" key="3">
    <source>
        <dbReference type="EMBL" id="KAJ8453909.1"/>
    </source>
</evidence>
<keyword evidence="4" id="KW-1185">Reference proteome</keyword>
<name>A0AAD7X468_9APHY</name>
<dbReference type="AlphaFoldDB" id="A0AAD7X468"/>
<evidence type="ECO:0000313" key="4">
    <source>
        <dbReference type="Proteomes" id="UP001215151"/>
    </source>
</evidence>
<dbReference type="Pfam" id="PF02037">
    <property type="entry name" value="SAP"/>
    <property type="match status" value="1"/>
</dbReference>
<sequence>MATTTQILFNSPALHSLKRDQLVKLCKIHSIKANGKNSELIERLKQHAQALPPEALVAQEDEDDDAMDVEENTNDQGLPGGFPSSSDASDANFVMDDVVLTSRFGIPRPSEQWEVVMDDIEEVDESGLGTMSSKGSLRTVSNGEFGTHTSKGSVTSSLKALATSLGIKRPGGKSSHSQDYDEGTANSKNKDSASFSPGKLFSTKARDSLVEHATPYSQLPPAESLPDTDHFKFSTPDASILGLDGDDEDGPIPGSSSRSGKPAPLGARLSMGIGQSTIRLVTQPSAPRFENTPTLTSTWARRAQGAF</sequence>
<dbReference type="SMART" id="SM00513">
    <property type="entry name" value="SAP"/>
    <property type="match status" value="1"/>
</dbReference>
<dbReference type="InterPro" id="IPR003034">
    <property type="entry name" value="SAP_dom"/>
</dbReference>
<dbReference type="EMBL" id="JAPEVG010001118">
    <property type="protein sequence ID" value="KAJ8453909.1"/>
    <property type="molecule type" value="Genomic_DNA"/>
</dbReference>
<evidence type="ECO:0000256" key="1">
    <source>
        <dbReference type="SAM" id="MobiDB-lite"/>
    </source>
</evidence>
<accession>A0AAD7X468</accession>
<gene>
    <name evidence="3" type="ORF">ONZ51_g13335</name>
</gene>
<comment type="caution">
    <text evidence="3">The sequence shown here is derived from an EMBL/GenBank/DDBJ whole genome shotgun (WGS) entry which is preliminary data.</text>
</comment>
<feature type="domain" description="SAP" evidence="2">
    <location>
        <begin position="14"/>
        <end position="48"/>
    </location>
</feature>
<proteinExistence type="predicted"/>
<feature type="region of interest" description="Disordered" evidence="1">
    <location>
        <begin position="126"/>
        <end position="199"/>
    </location>
</feature>
<dbReference type="Proteomes" id="UP001215151">
    <property type="component" value="Unassembled WGS sequence"/>
</dbReference>
<organism evidence="3 4">
    <name type="scientific">Trametes cubensis</name>
    <dbReference type="NCBI Taxonomy" id="1111947"/>
    <lineage>
        <taxon>Eukaryota</taxon>
        <taxon>Fungi</taxon>
        <taxon>Dikarya</taxon>
        <taxon>Basidiomycota</taxon>
        <taxon>Agaricomycotina</taxon>
        <taxon>Agaricomycetes</taxon>
        <taxon>Polyporales</taxon>
        <taxon>Polyporaceae</taxon>
        <taxon>Trametes</taxon>
    </lineage>
</organism>
<evidence type="ECO:0000259" key="2">
    <source>
        <dbReference type="SMART" id="SM00513"/>
    </source>
</evidence>
<feature type="compositionally biased region" description="Polar residues" evidence="1">
    <location>
        <begin position="184"/>
        <end position="195"/>
    </location>
</feature>